<reference evidence="12 13" key="1">
    <citation type="submission" date="2023-03" db="EMBL/GenBank/DDBJ databases">
        <title>Novel Species.</title>
        <authorList>
            <person name="Ma S."/>
        </authorList>
    </citation>
    <scope>NUCLEOTIDE SEQUENCE [LARGE SCALE GENOMIC DNA]</scope>
    <source>
        <strain evidence="12 13">B11</strain>
    </source>
</reference>
<dbReference type="PRINTS" id="PR00469">
    <property type="entry name" value="PNDRDTASEII"/>
</dbReference>
<name>A0ABZ2YGX3_9BACT</name>
<dbReference type="Pfam" id="PF00724">
    <property type="entry name" value="Oxidored_FMN"/>
    <property type="match status" value="1"/>
</dbReference>
<dbReference type="PANTHER" id="PTHR42917:SF2">
    <property type="entry name" value="2,4-DIENOYL-COA REDUCTASE [(2E)-ENOYL-COA-PRODUCING]"/>
    <property type="match status" value="1"/>
</dbReference>
<gene>
    <name evidence="12" type="ORF">QBE54_04660</name>
</gene>
<evidence type="ECO:0000256" key="7">
    <source>
        <dbReference type="ARBA" id="ARBA00023002"/>
    </source>
</evidence>
<evidence type="ECO:0000256" key="9">
    <source>
        <dbReference type="ARBA" id="ARBA00023014"/>
    </source>
</evidence>
<protein>
    <submittedName>
        <fullName evidence="12">FAD-dependent oxidoreductase</fullName>
    </submittedName>
</protein>
<keyword evidence="13" id="KW-1185">Reference proteome</keyword>
<evidence type="ECO:0000259" key="10">
    <source>
        <dbReference type="Pfam" id="PF00724"/>
    </source>
</evidence>
<evidence type="ECO:0000256" key="2">
    <source>
        <dbReference type="ARBA" id="ARBA00001966"/>
    </source>
</evidence>
<feature type="domain" description="FAD/NAD(P)-binding" evidence="11">
    <location>
        <begin position="384"/>
        <end position="616"/>
    </location>
</feature>
<keyword evidence="5" id="KW-0288">FMN</keyword>
<feature type="domain" description="NADH:flavin oxidoreductase/NADH oxidase N-terminal" evidence="10">
    <location>
        <begin position="6"/>
        <end position="335"/>
    </location>
</feature>
<evidence type="ECO:0000313" key="13">
    <source>
        <dbReference type="Proteomes" id="UP001461341"/>
    </source>
</evidence>
<evidence type="ECO:0000256" key="8">
    <source>
        <dbReference type="ARBA" id="ARBA00023004"/>
    </source>
</evidence>
<organism evidence="12 13">
    <name type="scientific">Thermatribacter velox</name>
    <dbReference type="NCBI Taxonomy" id="3039681"/>
    <lineage>
        <taxon>Bacteria</taxon>
        <taxon>Pseudomonadati</taxon>
        <taxon>Atribacterota</taxon>
        <taxon>Atribacteria</taxon>
        <taxon>Atribacterales</taxon>
        <taxon>Thermatribacteraceae</taxon>
        <taxon>Thermatribacter</taxon>
    </lineage>
</organism>
<comment type="similarity">
    <text evidence="3">In the N-terminal section; belongs to the NADH:flavin oxidoreductase/NADH oxidase family.</text>
</comment>
<dbReference type="InterPro" id="IPR051793">
    <property type="entry name" value="NADH:flavin_oxidoreductase"/>
</dbReference>
<keyword evidence="4" id="KW-0285">Flavoprotein</keyword>
<dbReference type="InterPro" id="IPR036188">
    <property type="entry name" value="FAD/NAD-bd_sf"/>
</dbReference>
<dbReference type="InterPro" id="IPR023753">
    <property type="entry name" value="FAD/NAD-binding_dom"/>
</dbReference>
<comment type="cofactor">
    <cofactor evidence="2">
        <name>[4Fe-4S] cluster</name>
        <dbReference type="ChEBI" id="CHEBI:49883"/>
    </cofactor>
</comment>
<dbReference type="InterPro" id="IPR013785">
    <property type="entry name" value="Aldolase_TIM"/>
</dbReference>
<accession>A0ABZ2YGX3</accession>
<comment type="cofactor">
    <cofactor evidence="1">
        <name>FMN</name>
        <dbReference type="ChEBI" id="CHEBI:58210"/>
    </cofactor>
</comment>
<keyword evidence="7" id="KW-0560">Oxidoreductase</keyword>
<evidence type="ECO:0000256" key="6">
    <source>
        <dbReference type="ARBA" id="ARBA00022723"/>
    </source>
</evidence>
<proteinExistence type="inferred from homology"/>
<dbReference type="PANTHER" id="PTHR42917">
    <property type="entry name" value="2,4-DIENOYL-COA REDUCTASE"/>
    <property type="match status" value="1"/>
</dbReference>
<dbReference type="InterPro" id="IPR001155">
    <property type="entry name" value="OxRdtase_FMN_N"/>
</dbReference>
<keyword evidence="6" id="KW-0479">Metal-binding</keyword>
<evidence type="ECO:0000259" key="11">
    <source>
        <dbReference type="Pfam" id="PF07992"/>
    </source>
</evidence>
<dbReference type="SUPFAM" id="SSF51905">
    <property type="entry name" value="FAD/NAD(P)-binding domain"/>
    <property type="match status" value="1"/>
</dbReference>
<dbReference type="CDD" id="cd02803">
    <property type="entry name" value="OYE_like_FMN_family"/>
    <property type="match status" value="1"/>
</dbReference>
<dbReference type="Pfam" id="PF07992">
    <property type="entry name" value="Pyr_redox_2"/>
    <property type="match status" value="1"/>
</dbReference>
<keyword evidence="8" id="KW-0408">Iron</keyword>
<dbReference type="SUPFAM" id="SSF51395">
    <property type="entry name" value="FMN-linked oxidoreductases"/>
    <property type="match status" value="1"/>
</dbReference>
<evidence type="ECO:0000256" key="5">
    <source>
        <dbReference type="ARBA" id="ARBA00022643"/>
    </source>
</evidence>
<evidence type="ECO:0000256" key="1">
    <source>
        <dbReference type="ARBA" id="ARBA00001917"/>
    </source>
</evidence>
<dbReference type="EMBL" id="CP121689">
    <property type="protein sequence ID" value="WZL77020.1"/>
    <property type="molecule type" value="Genomic_DNA"/>
</dbReference>
<keyword evidence="9" id="KW-0411">Iron-sulfur</keyword>
<dbReference type="PRINTS" id="PR00368">
    <property type="entry name" value="FADPNR"/>
</dbReference>
<evidence type="ECO:0000256" key="4">
    <source>
        <dbReference type="ARBA" id="ARBA00022630"/>
    </source>
</evidence>
<dbReference type="RefSeq" id="WP_369019187.1">
    <property type="nucleotide sequence ID" value="NZ_CP121689.1"/>
</dbReference>
<dbReference type="Gene3D" id="3.50.50.60">
    <property type="entry name" value="FAD/NAD(P)-binding domain"/>
    <property type="match status" value="1"/>
</dbReference>
<dbReference type="Gene3D" id="3.20.20.70">
    <property type="entry name" value="Aldolase class I"/>
    <property type="match status" value="1"/>
</dbReference>
<evidence type="ECO:0000256" key="3">
    <source>
        <dbReference type="ARBA" id="ARBA00011048"/>
    </source>
</evidence>
<sequence length="647" mass="71205">MKYPNLFSPLTIKKVELRNRIIMPPMATNLGSAFGEVTPELIEYYRLRAAGGVGLIIIENAQVDMYQGRSLTSQIAVDDDKFLAGLKALAEAIHVEGAKTFLQIQHGGRQCTPSTTSGLQPVAPSPIACKFLGVEPRELSTDEIKSLVDKFVQAALRAKLAGFDGVEIHAAHGYLINEFLSPYTNKRSDEYGGSFENRLRFLDEIIDGIRQLTGEDFVVGVRLSVDEFVPGGIDLEQGKAIAKHLEEKGIDYLSVSCGIYESVSTIIEPVNYEEGWRVYLAEALKKEVSLPIITVGVIRHPEFAEKILAEGKADLVAIGRGLIADPEWPNKAFRGEEEYINYCISCNVGCIGELFANGKVHCAINPWAGREFYWGKQDLATCSKKVVVVGGGPAGMEAAMLCAQRGHEVVLIEKEERLGGQLLLAATAPGKDKIRWFLQYLEKMLQKLKVRVITGEEATPDKILAMEPDVVFVATGGEPIIPEFSQLEAAISTTAWDVLKGKITPSKKEVAVIGGGMVGCETALYLSDLDNKVYLLEMLPQLAQDAEIITRIELLKELNERGNITIMSNTKCMDVIGGRVVYLCEADPQTSELHVDYLVFALGTRPRRELFEALKGRINEVYLIGDARSPRKIYHAVLEAANFARQV</sequence>
<dbReference type="Gene3D" id="3.40.50.720">
    <property type="entry name" value="NAD(P)-binding Rossmann-like Domain"/>
    <property type="match status" value="1"/>
</dbReference>
<evidence type="ECO:0000313" key="12">
    <source>
        <dbReference type="EMBL" id="WZL77020.1"/>
    </source>
</evidence>
<dbReference type="Proteomes" id="UP001461341">
    <property type="component" value="Chromosome"/>
</dbReference>